<evidence type="ECO:0000259" key="3">
    <source>
        <dbReference type="PROSITE" id="PS50157"/>
    </source>
</evidence>
<feature type="region of interest" description="Disordered" evidence="2">
    <location>
        <begin position="76"/>
        <end position="105"/>
    </location>
</feature>
<evidence type="ECO:0008006" key="7">
    <source>
        <dbReference type="Google" id="ProtNLM"/>
    </source>
</evidence>
<gene>
    <name evidence="5" type="ORF">MFLAVUS_000692</name>
</gene>
<reference evidence="5 6" key="1">
    <citation type="submission" date="2024-04" db="EMBL/GenBank/DDBJ databases">
        <title>genome sequences of Mucor flavus KT1a and Helicostylum pulchrum KT1b strains isolated from the surface of a dry-aged beef.</title>
        <authorList>
            <person name="Toyotome T."/>
            <person name="Hosono M."/>
            <person name="Torimaru M."/>
            <person name="Fukuda K."/>
            <person name="Mikami N."/>
        </authorList>
    </citation>
    <scope>NUCLEOTIDE SEQUENCE [LARGE SCALE GENOMIC DNA]</scope>
    <source>
        <strain evidence="5 6">KT1a</strain>
    </source>
</reference>
<name>A0ABP9YKH0_9FUNG</name>
<dbReference type="PROSITE" id="PS50174">
    <property type="entry name" value="G_PATCH"/>
    <property type="match status" value="1"/>
</dbReference>
<dbReference type="InterPro" id="IPR036236">
    <property type="entry name" value="Znf_C2H2_sf"/>
</dbReference>
<dbReference type="PANTHER" id="PTHR47251:SF1">
    <property type="entry name" value="FINGER DOMAIN PROTEIN, PUTATIVE (AFU_ORTHOLOGUE AFUA_3G04180)-RELATED"/>
    <property type="match status" value="1"/>
</dbReference>
<organism evidence="5 6">
    <name type="scientific">Mucor flavus</name>
    <dbReference type="NCBI Taxonomy" id="439312"/>
    <lineage>
        <taxon>Eukaryota</taxon>
        <taxon>Fungi</taxon>
        <taxon>Fungi incertae sedis</taxon>
        <taxon>Mucoromycota</taxon>
        <taxon>Mucoromycotina</taxon>
        <taxon>Mucoromycetes</taxon>
        <taxon>Mucorales</taxon>
        <taxon>Mucorineae</taxon>
        <taxon>Mucoraceae</taxon>
        <taxon>Mucor</taxon>
    </lineage>
</organism>
<dbReference type="InterPro" id="IPR013087">
    <property type="entry name" value="Znf_C2H2_type"/>
</dbReference>
<dbReference type="Pfam" id="PF01585">
    <property type="entry name" value="G-patch"/>
    <property type="match status" value="1"/>
</dbReference>
<keyword evidence="1" id="KW-0863">Zinc-finger</keyword>
<evidence type="ECO:0000313" key="5">
    <source>
        <dbReference type="EMBL" id="GAA5807334.1"/>
    </source>
</evidence>
<feature type="domain" description="G-patch" evidence="4">
    <location>
        <begin position="29"/>
        <end position="75"/>
    </location>
</feature>
<feature type="compositionally biased region" description="Polar residues" evidence="2">
    <location>
        <begin position="257"/>
        <end position="270"/>
    </location>
</feature>
<keyword evidence="1" id="KW-0862">Zinc</keyword>
<dbReference type="SMART" id="SM00443">
    <property type="entry name" value="G_patch"/>
    <property type="match status" value="1"/>
</dbReference>
<feature type="region of interest" description="Disordered" evidence="2">
    <location>
        <begin position="153"/>
        <end position="274"/>
    </location>
</feature>
<dbReference type="PANTHER" id="PTHR47251">
    <property type="entry name" value="FINGER DOMAIN PROTEIN, PUTATIVE (AFU_ORTHOLOGUE AFUA_3G04180)-RELATED"/>
    <property type="match status" value="1"/>
</dbReference>
<evidence type="ECO:0000259" key="4">
    <source>
        <dbReference type="PROSITE" id="PS50174"/>
    </source>
</evidence>
<dbReference type="PROSITE" id="PS50157">
    <property type="entry name" value="ZINC_FINGER_C2H2_2"/>
    <property type="match status" value="1"/>
</dbReference>
<evidence type="ECO:0000256" key="2">
    <source>
        <dbReference type="SAM" id="MobiDB-lite"/>
    </source>
</evidence>
<protein>
    <recommendedName>
        <fullName evidence="7">G-patch domain-containing protein</fullName>
    </recommendedName>
</protein>
<keyword evidence="6" id="KW-1185">Reference proteome</keyword>
<dbReference type="SUPFAM" id="SSF57667">
    <property type="entry name" value="beta-beta-alpha zinc fingers"/>
    <property type="match status" value="1"/>
</dbReference>
<dbReference type="InterPro" id="IPR000467">
    <property type="entry name" value="G_patch_dom"/>
</dbReference>
<dbReference type="Pfam" id="PF12874">
    <property type="entry name" value="zf-met"/>
    <property type="match status" value="1"/>
</dbReference>
<dbReference type="Proteomes" id="UP001473302">
    <property type="component" value="Unassembled WGS sequence"/>
</dbReference>
<dbReference type="PROSITE" id="PS00028">
    <property type="entry name" value="ZINC_FINGER_C2H2_1"/>
    <property type="match status" value="1"/>
</dbReference>
<comment type="caution">
    <text evidence="5">The sequence shown here is derived from an EMBL/GenBank/DDBJ whole genome shotgun (WGS) entry which is preliminary data.</text>
</comment>
<feature type="compositionally biased region" description="Basic and acidic residues" evidence="2">
    <location>
        <begin position="172"/>
        <end position="197"/>
    </location>
</feature>
<evidence type="ECO:0000313" key="6">
    <source>
        <dbReference type="Proteomes" id="UP001473302"/>
    </source>
</evidence>
<evidence type="ECO:0000256" key="1">
    <source>
        <dbReference type="PROSITE-ProRule" id="PRU00042"/>
    </source>
</evidence>
<dbReference type="EMBL" id="BAABUK010000002">
    <property type="protein sequence ID" value="GAA5807334.1"/>
    <property type="molecule type" value="Genomic_DNA"/>
</dbReference>
<proteinExistence type="predicted"/>
<feature type="domain" description="C2H2-type" evidence="3">
    <location>
        <begin position="127"/>
        <end position="156"/>
    </location>
</feature>
<accession>A0ABP9YKH0</accession>
<keyword evidence="1" id="KW-0479">Metal-binding</keyword>
<sequence length="290" mass="32996">MADRFDSRMQEYADYETTVQVSMETHLPETNVGYKLLQKMGWCAGKGLGPNGQGRIDPIRIELKDDALGVGKAHELNTHHVESTSKRKALDSEKQLEESESQKMEREFRAEKKQAIAKELQEVKRAFYCELCDKQYKKVSEYDQHLQSYDHHHKKRFKDMKETTRNSTVNQSEREKKLAREKRREEKELKRMQEAIQKKMGGTEQQVNKPVIPQLKPPVANSSSGGGGWSSGGWSMSVPKVQIDQPPKVDSPKLDTPSETPVSTSQTTSAPKKLAFGLKKSGFQFGLKKK</sequence>